<evidence type="ECO:0000313" key="4">
    <source>
        <dbReference type="Proteomes" id="UP000621856"/>
    </source>
</evidence>
<reference evidence="3 5" key="2">
    <citation type="submission" date="2020-02" db="EMBL/GenBank/DDBJ databases">
        <title>Genome sequence of Parvularcula flava strain NH6-79.</title>
        <authorList>
            <person name="Abdul Karim M.H."/>
            <person name="Lam M.Q."/>
            <person name="Chen S.J."/>
            <person name="Yahya A."/>
            <person name="Shahir S."/>
            <person name="Shamsir M.S."/>
            <person name="Chong C.S."/>
        </authorList>
    </citation>
    <scope>NUCLEOTIDE SEQUENCE [LARGE SCALE GENOMIC DNA]</scope>
    <source>
        <strain evidence="3 5">NH6-79</strain>
    </source>
</reference>
<evidence type="ECO:0000313" key="5">
    <source>
        <dbReference type="Proteomes" id="UP000818603"/>
    </source>
</evidence>
<comment type="caution">
    <text evidence="2">The sequence shown here is derived from an EMBL/GenBank/DDBJ whole genome shotgun (WGS) entry which is preliminary data.</text>
</comment>
<reference evidence="2" key="1">
    <citation type="journal article" date="2014" name="Int. J. Syst. Evol. Microbiol.">
        <title>Complete genome sequence of Corynebacterium casei LMG S-19264T (=DSM 44701T), isolated from a smear-ripened cheese.</title>
        <authorList>
            <consortium name="US DOE Joint Genome Institute (JGI-PGF)"/>
            <person name="Walter F."/>
            <person name="Albersmeier A."/>
            <person name="Kalinowski J."/>
            <person name="Ruckert C."/>
        </authorList>
    </citation>
    <scope>NUCLEOTIDE SEQUENCE</scope>
    <source>
        <strain evidence="2">CGMCC 1.14984</strain>
    </source>
</reference>
<dbReference type="EMBL" id="VCJR02000003">
    <property type="protein sequence ID" value="NHK29171.1"/>
    <property type="molecule type" value="Genomic_DNA"/>
</dbReference>
<reference evidence="2" key="3">
    <citation type="submission" date="2020-09" db="EMBL/GenBank/DDBJ databases">
        <authorList>
            <person name="Sun Q."/>
            <person name="Zhou Y."/>
        </authorList>
    </citation>
    <scope>NUCLEOTIDE SEQUENCE</scope>
    <source>
        <strain evidence="2">CGMCC 1.14984</strain>
    </source>
</reference>
<organism evidence="2 4">
    <name type="scientific">Aquisalinus luteolus</name>
    <dbReference type="NCBI Taxonomy" id="1566827"/>
    <lineage>
        <taxon>Bacteria</taxon>
        <taxon>Pseudomonadati</taxon>
        <taxon>Pseudomonadota</taxon>
        <taxon>Alphaproteobacteria</taxon>
        <taxon>Parvularculales</taxon>
        <taxon>Parvularculaceae</taxon>
        <taxon>Aquisalinus</taxon>
    </lineage>
</organism>
<dbReference type="AlphaFoldDB" id="A0A8J3A5S5"/>
<gene>
    <name evidence="3" type="ORF">FF098_014720</name>
    <name evidence="2" type="ORF">GCM10011355_27560</name>
</gene>
<feature type="domain" description="Insertion element IS150 protein InsJ-like helix-turn-helix" evidence="1">
    <location>
        <begin position="20"/>
        <end position="67"/>
    </location>
</feature>
<evidence type="ECO:0000313" key="2">
    <source>
        <dbReference type="EMBL" id="GGI00090.1"/>
    </source>
</evidence>
<protein>
    <submittedName>
        <fullName evidence="3">Helix-turn-helix domain-containing protein</fullName>
    </submittedName>
</protein>
<keyword evidence="5" id="KW-1185">Reference proteome</keyword>
<dbReference type="Proteomes" id="UP000621856">
    <property type="component" value="Unassembled WGS sequence"/>
</dbReference>
<proteinExistence type="predicted"/>
<accession>A0A8J3A5S5</accession>
<dbReference type="Pfam" id="PF13518">
    <property type="entry name" value="HTH_28"/>
    <property type="match status" value="1"/>
</dbReference>
<evidence type="ECO:0000313" key="3">
    <source>
        <dbReference type="EMBL" id="NHK29171.1"/>
    </source>
</evidence>
<dbReference type="EMBL" id="BMGZ01000003">
    <property type="protein sequence ID" value="GGI00090.1"/>
    <property type="molecule type" value="Genomic_DNA"/>
</dbReference>
<evidence type="ECO:0000259" key="1">
    <source>
        <dbReference type="Pfam" id="PF13518"/>
    </source>
</evidence>
<name>A0A8J3A5S5_9PROT</name>
<dbReference type="Proteomes" id="UP000818603">
    <property type="component" value="Unassembled WGS sequence"/>
</dbReference>
<dbReference type="InterPro" id="IPR055247">
    <property type="entry name" value="InsJ-like_HTH"/>
</dbReference>
<dbReference type="RefSeq" id="WP_155141928.1">
    <property type="nucleotide sequence ID" value="NZ_BMGZ01000003.1"/>
</dbReference>
<sequence>MTCRHCTCASCAARNTLEDRIIREWNNGYGYDRAASNLGLNKYTVRRVIRELVEAGDERLARQPGKRLKPGKYVGAV</sequence>